<comment type="similarity">
    <text evidence="2">Belongs to the class-II aminoacyl-tRNA synthetase family. Type 2 subfamily.</text>
</comment>
<evidence type="ECO:0000256" key="5">
    <source>
        <dbReference type="ARBA" id="ARBA00022741"/>
    </source>
</evidence>
<organism evidence="10 11">
    <name type="scientific">Candidatus Roizmanbacteria bacterium RIFCSPHIGHO2_01_FULL_39_24</name>
    <dbReference type="NCBI Taxonomy" id="1802032"/>
    <lineage>
        <taxon>Bacteria</taxon>
        <taxon>Candidatus Roizmaniibacteriota</taxon>
    </lineage>
</organism>
<dbReference type="GO" id="GO:0017101">
    <property type="term" value="C:aminoacyl-tRNA synthetase multienzyme complex"/>
    <property type="evidence" value="ECO:0007669"/>
    <property type="project" value="TreeGrafter"/>
</dbReference>
<evidence type="ECO:0000256" key="6">
    <source>
        <dbReference type="ARBA" id="ARBA00022840"/>
    </source>
</evidence>
<dbReference type="InterPro" id="IPR004365">
    <property type="entry name" value="NA-bd_OB_tRNA"/>
</dbReference>
<evidence type="ECO:0000256" key="3">
    <source>
        <dbReference type="ARBA" id="ARBA00022490"/>
    </source>
</evidence>
<dbReference type="InterPro" id="IPR012340">
    <property type="entry name" value="NA-bd_OB-fold"/>
</dbReference>
<keyword evidence="4 10" id="KW-0436">Ligase</keyword>
<keyword evidence="6" id="KW-0067">ATP-binding</keyword>
<proteinExistence type="inferred from homology"/>
<dbReference type="GO" id="GO:0004815">
    <property type="term" value="F:aspartate-tRNA ligase activity"/>
    <property type="evidence" value="ECO:0007669"/>
    <property type="project" value="InterPro"/>
</dbReference>
<dbReference type="InterPro" id="IPR047089">
    <property type="entry name" value="Asp-tRNA-ligase_1_N"/>
</dbReference>
<keyword evidence="3" id="KW-0963">Cytoplasm</keyword>
<sequence length="448" mass="51434">MKKLFIEEIVSKVGDEVQVCGWVNTIRDHKKVVFVDLRDRSGIVQIVGESSLSSLAPEDVVCITGVVKERPAHMINEKVKTGKIEIECAEYKVLSKAQTLPFDFGKEELDVTLPVLLDYRALTLRHPKVRSIFLVQEAVMAGFRKAAQELGCVEVFVPTISFSSTEGGAEVFNVDYYDYKAFLIQSPQLYKQIMVPVFERVYLISHAYRAEPSMTTRHLSEATQLDCEFGFIEFDELLDALEEVGKKTLEHVSKMHPEIFEQFNVVPPKLSAKVPRLTLREAQEIIFERTDRDNRHEPDLEPEDEKEISIWALETHASDLVTITHFPTEKRAFYSKPNPKDPTYSLSYDLLFRGIEILSGSQRIDDYQELVDILKKKGMNPDDFHMYLQAFKYGMPPHGGFSFGLERITMKLLNLSNVREASLFPRDMERVDVHLPTFNHGHSRKEKK</sequence>
<dbReference type="GO" id="GO:0005829">
    <property type="term" value="C:cytosol"/>
    <property type="evidence" value="ECO:0007669"/>
    <property type="project" value="TreeGrafter"/>
</dbReference>
<evidence type="ECO:0000256" key="1">
    <source>
        <dbReference type="ARBA" id="ARBA00004496"/>
    </source>
</evidence>
<dbReference type="Proteomes" id="UP000176850">
    <property type="component" value="Unassembled WGS sequence"/>
</dbReference>
<dbReference type="Gene3D" id="3.30.930.10">
    <property type="entry name" value="Bira Bifunctional Protein, Domain 2"/>
    <property type="match status" value="1"/>
</dbReference>
<comment type="subcellular location">
    <subcellularLocation>
        <location evidence="1">Cytoplasm</location>
    </subcellularLocation>
</comment>
<dbReference type="Pfam" id="PF01336">
    <property type="entry name" value="tRNA_anti-codon"/>
    <property type="match status" value="1"/>
</dbReference>
<dbReference type="AlphaFoldDB" id="A0A1F7GLY7"/>
<evidence type="ECO:0000256" key="8">
    <source>
        <dbReference type="ARBA" id="ARBA00023146"/>
    </source>
</evidence>
<dbReference type="PANTHER" id="PTHR43450">
    <property type="entry name" value="ASPARTYL-TRNA SYNTHETASE"/>
    <property type="match status" value="1"/>
</dbReference>
<evidence type="ECO:0000313" key="10">
    <source>
        <dbReference type="EMBL" id="OGK19824.1"/>
    </source>
</evidence>
<evidence type="ECO:0000256" key="2">
    <source>
        <dbReference type="ARBA" id="ARBA00005312"/>
    </source>
</evidence>
<dbReference type="EMBL" id="MFZH01000004">
    <property type="protein sequence ID" value="OGK19824.1"/>
    <property type="molecule type" value="Genomic_DNA"/>
</dbReference>
<dbReference type="CDD" id="cd04317">
    <property type="entry name" value="EcAspRS_like_N"/>
    <property type="match status" value="1"/>
</dbReference>
<dbReference type="SUPFAM" id="SSF50249">
    <property type="entry name" value="Nucleic acid-binding proteins"/>
    <property type="match status" value="1"/>
</dbReference>
<keyword evidence="5" id="KW-0547">Nucleotide-binding</keyword>
<evidence type="ECO:0000313" key="11">
    <source>
        <dbReference type="Proteomes" id="UP000176850"/>
    </source>
</evidence>
<dbReference type="InterPro" id="IPR006195">
    <property type="entry name" value="aa-tRNA-synth_II"/>
</dbReference>
<comment type="caution">
    <text evidence="10">The sequence shown here is derived from an EMBL/GenBank/DDBJ whole genome shotgun (WGS) entry which is preliminary data.</text>
</comment>
<dbReference type="Gene3D" id="2.40.50.140">
    <property type="entry name" value="Nucleic acid-binding proteins"/>
    <property type="match status" value="1"/>
</dbReference>
<dbReference type="GO" id="GO:0005524">
    <property type="term" value="F:ATP binding"/>
    <property type="evidence" value="ECO:0007669"/>
    <property type="project" value="UniProtKB-KW"/>
</dbReference>
<dbReference type="GO" id="GO:0003723">
    <property type="term" value="F:RNA binding"/>
    <property type="evidence" value="ECO:0007669"/>
    <property type="project" value="TreeGrafter"/>
</dbReference>
<dbReference type="GO" id="GO:0006422">
    <property type="term" value="P:aspartyl-tRNA aminoacylation"/>
    <property type="evidence" value="ECO:0007669"/>
    <property type="project" value="InterPro"/>
</dbReference>
<feature type="domain" description="Aminoacyl-transfer RNA synthetases class-II family profile" evidence="9">
    <location>
        <begin position="133"/>
        <end position="425"/>
    </location>
</feature>
<evidence type="ECO:0000259" key="9">
    <source>
        <dbReference type="PROSITE" id="PS50862"/>
    </source>
</evidence>
<evidence type="ECO:0000256" key="4">
    <source>
        <dbReference type="ARBA" id="ARBA00022598"/>
    </source>
</evidence>
<protein>
    <submittedName>
        <fullName evidence="10">Aspartate--tRNA(Asn) ligase</fullName>
    </submittedName>
</protein>
<dbReference type="NCBIfam" id="NF003483">
    <property type="entry name" value="PRK05159.1"/>
    <property type="match status" value="1"/>
</dbReference>
<dbReference type="SUPFAM" id="SSF55681">
    <property type="entry name" value="Class II aaRS and biotin synthetases"/>
    <property type="match status" value="1"/>
</dbReference>
<dbReference type="PANTHER" id="PTHR43450:SF1">
    <property type="entry name" value="ASPARTATE--TRNA LIGASE, CYTOPLASMIC"/>
    <property type="match status" value="1"/>
</dbReference>
<name>A0A1F7GLY7_9BACT</name>
<gene>
    <name evidence="10" type="ORF">A2799_00625</name>
</gene>
<dbReference type="PRINTS" id="PR01042">
    <property type="entry name" value="TRNASYNTHASP"/>
</dbReference>
<keyword evidence="7" id="KW-0648">Protein biosynthesis</keyword>
<dbReference type="InterPro" id="IPR004364">
    <property type="entry name" value="Aa-tRNA-synt_II"/>
</dbReference>
<dbReference type="InterPro" id="IPR045864">
    <property type="entry name" value="aa-tRNA-synth_II/BPL/LPL"/>
</dbReference>
<dbReference type="InterPro" id="IPR002312">
    <property type="entry name" value="Asp/Asn-tRNA-synth_IIb"/>
</dbReference>
<dbReference type="InterPro" id="IPR004523">
    <property type="entry name" value="Asp-tRNA_synthase_2"/>
</dbReference>
<dbReference type="PROSITE" id="PS50862">
    <property type="entry name" value="AA_TRNA_LIGASE_II"/>
    <property type="match status" value="1"/>
</dbReference>
<evidence type="ECO:0000256" key="7">
    <source>
        <dbReference type="ARBA" id="ARBA00022917"/>
    </source>
</evidence>
<accession>A0A1F7GLY7</accession>
<dbReference type="Pfam" id="PF00152">
    <property type="entry name" value="tRNA-synt_2"/>
    <property type="match status" value="1"/>
</dbReference>
<reference evidence="10 11" key="1">
    <citation type="journal article" date="2016" name="Nat. Commun.">
        <title>Thousands of microbial genomes shed light on interconnected biogeochemical processes in an aquifer system.</title>
        <authorList>
            <person name="Anantharaman K."/>
            <person name="Brown C.T."/>
            <person name="Hug L.A."/>
            <person name="Sharon I."/>
            <person name="Castelle C.J."/>
            <person name="Probst A.J."/>
            <person name="Thomas B.C."/>
            <person name="Singh A."/>
            <person name="Wilkins M.J."/>
            <person name="Karaoz U."/>
            <person name="Brodie E.L."/>
            <person name="Williams K.H."/>
            <person name="Hubbard S.S."/>
            <person name="Banfield J.F."/>
        </authorList>
    </citation>
    <scope>NUCLEOTIDE SEQUENCE [LARGE SCALE GENOMIC DNA]</scope>
</reference>
<keyword evidence="8" id="KW-0030">Aminoacyl-tRNA synthetase</keyword>